<gene>
    <name evidence="2" type="ORF">J4709_00110</name>
</gene>
<comment type="caution">
    <text evidence="2">The sequence shown here is derived from an EMBL/GenBank/DDBJ whole genome shotgun (WGS) entry which is preliminary data.</text>
</comment>
<accession>A0ABS3RH55</accession>
<feature type="compositionally biased region" description="Basic and acidic residues" evidence="1">
    <location>
        <begin position="275"/>
        <end position="288"/>
    </location>
</feature>
<proteinExistence type="predicted"/>
<keyword evidence="3" id="KW-1185">Reference proteome</keyword>
<feature type="region of interest" description="Disordered" evidence="1">
    <location>
        <begin position="334"/>
        <end position="356"/>
    </location>
</feature>
<sequence>MNELTDYVLAVRVTGSPSAPEGVKSVDVTPPAGTGDITAAAVEGLRAGGLTPADLRSRVIFMAPDDPGCLVSYAALCGFAGRRVDAYAGGAVLEFSRLDPDGSTFADAGRPDGHLMWAQAGGPGIQDAPEMPTVRLALNTPGLAEPEAVTVIRYAARLRMVASAAVRDALAMLLLIAAIRRRGEDRFPYLSTGTEPAPTTKDDPTQGIDLEKIRRAAAEHRKALRAGRKGAEIVPAVPVGAHDQRIADANKTSVTTVLTRLGSTADAAGRWSCPRPDRHGDGDRDLSMKISGDNRVRCRRCDGEKAGPVRLVVDVLGLTPDEAAAFILDSTQTLDTRSGWGPPGERTGGRTDAVSA</sequence>
<feature type="region of interest" description="Disordered" evidence="1">
    <location>
        <begin position="267"/>
        <end position="288"/>
    </location>
</feature>
<dbReference type="Proteomes" id="UP000680206">
    <property type="component" value="Unassembled WGS sequence"/>
</dbReference>
<evidence type="ECO:0000313" key="2">
    <source>
        <dbReference type="EMBL" id="MBO2455987.1"/>
    </source>
</evidence>
<protein>
    <submittedName>
        <fullName evidence="2">Uncharacterized protein</fullName>
    </submittedName>
</protein>
<reference evidence="2 3" key="1">
    <citation type="submission" date="2021-03" db="EMBL/GenBank/DDBJ databases">
        <title>Actinomadura violae sp. nov., isolated from lichen in Thailand.</title>
        <authorList>
            <person name="Kanchanasin P."/>
            <person name="Saeng-In P."/>
            <person name="Phongsopitanun W."/>
            <person name="Yuki M."/>
            <person name="Kudo T."/>
            <person name="Ohkuma M."/>
            <person name="Tanasupawat S."/>
        </authorList>
    </citation>
    <scope>NUCLEOTIDE SEQUENCE [LARGE SCALE GENOMIC DNA]</scope>
    <source>
        <strain evidence="2 3">LCR2-06</strain>
    </source>
</reference>
<dbReference type="EMBL" id="JAGEPF010000001">
    <property type="protein sequence ID" value="MBO2455987.1"/>
    <property type="molecule type" value="Genomic_DNA"/>
</dbReference>
<evidence type="ECO:0000313" key="3">
    <source>
        <dbReference type="Proteomes" id="UP000680206"/>
    </source>
</evidence>
<dbReference type="RefSeq" id="WP_208235595.1">
    <property type="nucleotide sequence ID" value="NZ_JAGEPF010000001.1"/>
</dbReference>
<name>A0ABS3RH55_9ACTN</name>
<organism evidence="2 3">
    <name type="scientific">Actinomadura violacea</name>
    <dbReference type="NCBI Taxonomy" id="2819934"/>
    <lineage>
        <taxon>Bacteria</taxon>
        <taxon>Bacillati</taxon>
        <taxon>Actinomycetota</taxon>
        <taxon>Actinomycetes</taxon>
        <taxon>Streptosporangiales</taxon>
        <taxon>Thermomonosporaceae</taxon>
        <taxon>Actinomadura</taxon>
    </lineage>
</organism>
<evidence type="ECO:0000256" key="1">
    <source>
        <dbReference type="SAM" id="MobiDB-lite"/>
    </source>
</evidence>